<evidence type="ECO:0000313" key="3">
    <source>
        <dbReference type="Proteomes" id="UP000762676"/>
    </source>
</evidence>
<protein>
    <submittedName>
        <fullName evidence="2">Uncharacterized protein</fullName>
    </submittedName>
</protein>
<keyword evidence="3" id="KW-1185">Reference proteome</keyword>
<evidence type="ECO:0000313" key="2">
    <source>
        <dbReference type="EMBL" id="GFS04543.1"/>
    </source>
</evidence>
<feature type="region of interest" description="Disordered" evidence="1">
    <location>
        <begin position="23"/>
        <end position="46"/>
    </location>
</feature>
<gene>
    <name evidence="2" type="ORF">ElyMa_006497400</name>
</gene>
<dbReference type="Proteomes" id="UP000762676">
    <property type="component" value="Unassembled WGS sequence"/>
</dbReference>
<dbReference type="AlphaFoldDB" id="A0AAV4I281"/>
<sequence>MIATIRCIHVLIDTGVGFSVQSKSKREKKTYTENCDPGRPSEHEGHTCIHRRLEEYQRKKVISRISGACHVTHSAGVVEVRLNRSCWEKAVRLRVSRTEEKSAILTIKDKTNG</sequence>
<evidence type="ECO:0000256" key="1">
    <source>
        <dbReference type="SAM" id="MobiDB-lite"/>
    </source>
</evidence>
<proteinExistence type="predicted"/>
<reference evidence="2 3" key="1">
    <citation type="journal article" date="2021" name="Elife">
        <title>Chloroplast acquisition without the gene transfer in kleptoplastic sea slugs, Plakobranchus ocellatus.</title>
        <authorList>
            <person name="Maeda T."/>
            <person name="Takahashi S."/>
            <person name="Yoshida T."/>
            <person name="Shimamura S."/>
            <person name="Takaki Y."/>
            <person name="Nagai Y."/>
            <person name="Toyoda A."/>
            <person name="Suzuki Y."/>
            <person name="Arimoto A."/>
            <person name="Ishii H."/>
            <person name="Satoh N."/>
            <person name="Nishiyama T."/>
            <person name="Hasebe M."/>
            <person name="Maruyama T."/>
            <person name="Minagawa J."/>
            <person name="Obokata J."/>
            <person name="Shigenobu S."/>
        </authorList>
    </citation>
    <scope>NUCLEOTIDE SEQUENCE [LARGE SCALE GENOMIC DNA]</scope>
</reference>
<organism evidence="2 3">
    <name type="scientific">Elysia marginata</name>
    <dbReference type="NCBI Taxonomy" id="1093978"/>
    <lineage>
        <taxon>Eukaryota</taxon>
        <taxon>Metazoa</taxon>
        <taxon>Spiralia</taxon>
        <taxon>Lophotrochozoa</taxon>
        <taxon>Mollusca</taxon>
        <taxon>Gastropoda</taxon>
        <taxon>Heterobranchia</taxon>
        <taxon>Euthyneura</taxon>
        <taxon>Panpulmonata</taxon>
        <taxon>Sacoglossa</taxon>
        <taxon>Placobranchoidea</taxon>
        <taxon>Plakobranchidae</taxon>
        <taxon>Elysia</taxon>
    </lineage>
</organism>
<dbReference type="EMBL" id="BMAT01013036">
    <property type="protein sequence ID" value="GFS04543.1"/>
    <property type="molecule type" value="Genomic_DNA"/>
</dbReference>
<name>A0AAV4I281_9GAST</name>
<comment type="caution">
    <text evidence="2">The sequence shown here is derived from an EMBL/GenBank/DDBJ whole genome shotgun (WGS) entry which is preliminary data.</text>
</comment>
<accession>A0AAV4I281</accession>